<dbReference type="OrthoDB" id="17907at2759"/>
<feature type="domain" description="Proteasome activator Blm10 middle HEAT repeats region" evidence="10">
    <location>
        <begin position="325"/>
        <end position="838"/>
    </location>
</feature>
<dbReference type="GO" id="GO:0016607">
    <property type="term" value="C:nuclear speck"/>
    <property type="evidence" value="ECO:0007669"/>
    <property type="project" value="UniProtKB-SubCell"/>
</dbReference>
<evidence type="ECO:0000256" key="3">
    <source>
        <dbReference type="ARBA" id="ARBA00005739"/>
    </source>
</evidence>
<comment type="similarity">
    <text evidence="3">Belongs to the BLM10 family.</text>
</comment>
<keyword evidence="8" id="KW-0539">Nucleus</keyword>
<dbReference type="PANTHER" id="PTHR32170">
    <property type="entry name" value="PROTEASOME ACTIVATOR COMPLEX SUBUNIT 4"/>
    <property type="match status" value="1"/>
</dbReference>
<name>A0A4Y7TYU4_COPMI</name>
<dbReference type="GO" id="GO:0006281">
    <property type="term" value="P:DNA repair"/>
    <property type="evidence" value="ECO:0007669"/>
    <property type="project" value="UniProtKB-KW"/>
</dbReference>
<evidence type="ECO:0008006" key="14">
    <source>
        <dbReference type="Google" id="ProtNLM"/>
    </source>
</evidence>
<dbReference type="GO" id="GO:0010499">
    <property type="term" value="P:proteasomal ubiquitin-independent protein catabolic process"/>
    <property type="evidence" value="ECO:0007669"/>
    <property type="project" value="TreeGrafter"/>
</dbReference>
<keyword evidence="4" id="KW-0963">Cytoplasm</keyword>
<protein>
    <recommendedName>
        <fullName evidence="14">ARM repeat-containing protein</fullName>
    </recommendedName>
</protein>
<dbReference type="Pfam" id="PF16507">
    <property type="entry name" value="HEAT_PSME4_mid"/>
    <property type="match status" value="1"/>
</dbReference>
<accession>A0A4Y7TYU4</accession>
<keyword evidence="7" id="KW-0234">DNA repair</keyword>
<keyword evidence="13" id="KW-1185">Reference proteome</keyword>
<dbReference type="GO" id="GO:0070628">
    <property type="term" value="F:proteasome binding"/>
    <property type="evidence" value="ECO:0007669"/>
    <property type="project" value="InterPro"/>
</dbReference>
<evidence type="ECO:0000256" key="7">
    <source>
        <dbReference type="ARBA" id="ARBA00023204"/>
    </source>
</evidence>
<dbReference type="InterPro" id="IPR011989">
    <property type="entry name" value="ARM-like"/>
</dbReference>
<evidence type="ECO:0000256" key="6">
    <source>
        <dbReference type="ARBA" id="ARBA00022763"/>
    </source>
</evidence>
<keyword evidence="5" id="KW-0677">Repeat</keyword>
<keyword evidence="6" id="KW-0227">DNA damage</keyword>
<proteinExistence type="inferred from homology"/>
<dbReference type="InterPro" id="IPR055455">
    <property type="entry name" value="HEAT_PSME4"/>
</dbReference>
<dbReference type="PANTHER" id="PTHR32170:SF3">
    <property type="entry name" value="PROTEASOME ACTIVATOR COMPLEX SUBUNIT 4"/>
    <property type="match status" value="1"/>
</dbReference>
<dbReference type="Proteomes" id="UP000298030">
    <property type="component" value="Unassembled WGS sequence"/>
</dbReference>
<organism evidence="12 13">
    <name type="scientific">Coprinellus micaceus</name>
    <name type="common">Glistening ink-cap mushroom</name>
    <name type="synonym">Coprinus micaceus</name>
    <dbReference type="NCBI Taxonomy" id="71717"/>
    <lineage>
        <taxon>Eukaryota</taxon>
        <taxon>Fungi</taxon>
        <taxon>Dikarya</taxon>
        <taxon>Basidiomycota</taxon>
        <taxon>Agaricomycotina</taxon>
        <taxon>Agaricomycetes</taxon>
        <taxon>Agaricomycetidae</taxon>
        <taxon>Agaricales</taxon>
        <taxon>Agaricineae</taxon>
        <taxon>Psathyrellaceae</taxon>
        <taxon>Coprinellus</taxon>
    </lineage>
</organism>
<evidence type="ECO:0000259" key="11">
    <source>
        <dbReference type="Pfam" id="PF23096"/>
    </source>
</evidence>
<evidence type="ECO:0000256" key="4">
    <source>
        <dbReference type="ARBA" id="ARBA00022490"/>
    </source>
</evidence>
<dbReference type="InterPro" id="IPR016024">
    <property type="entry name" value="ARM-type_fold"/>
</dbReference>
<dbReference type="STRING" id="71717.A0A4Y7TYU4"/>
<dbReference type="Pfam" id="PF11919">
    <property type="entry name" value="PSME4_C"/>
    <property type="match status" value="1"/>
</dbReference>
<evidence type="ECO:0000256" key="8">
    <source>
        <dbReference type="ARBA" id="ARBA00023242"/>
    </source>
</evidence>
<gene>
    <name evidence="12" type="ORF">FA13DRAFT_1785596</name>
</gene>
<dbReference type="Pfam" id="PF23096">
    <property type="entry name" value="HEAT_PSME4"/>
    <property type="match status" value="1"/>
</dbReference>
<evidence type="ECO:0000256" key="5">
    <source>
        <dbReference type="ARBA" id="ARBA00022737"/>
    </source>
</evidence>
<evidence type="ECO:0000313" key="13">
    <source>
        <dbReference type="Proteomes" id="UP000298030"/>
    </source>
</evidence>
<dbReference type="EMBL" id="QPFP01000002">
    <property type="protein sequence ID" value="TEB39350.1"/>
    <property type="molecule type" value="Genomic_DNA"/>
</dbReference>
<evidence type="ECO:0000259" key="9">
    <source>
        <dbReference type="Pfam" id="PF11919"/>
    </source>
</evidence>
<evidence type="ECO:0000259" key="10">
    <source>
        <dbReference type="Pfam" id="PF16507"/>
    </source>
</evidence>
<comment type="subcellular location">
    <subcellularLocation>
        <location evidence="2">Cytoplasm</location>
    </subcellularLocation>
    <subcellularLocation>
        <location evidence="1">Nucleus speckle</location>
    </subcellularLocation>
</comment>
<dbReference type="InterPro" id="IPR032430">
    <property type="entry name" value="Blm10_mid"/>
</dbReference>
<dbReference type="InterPro" id="IPR035309">
    <property type="entry name" value="PSME4"/>
</dbReference>
<feature type="domain" description="Proteasome activator complex subunit 4 C-terminal" evidence="9">
    <location>
        <begin position="1749"/>
        <end position="1833"/>
    </location>
</feature>
<dbReference type="GO" id="GO:0016504">
    <property type="term" value="F:peptidase activator activity"/>
    <property type="evidence" value="ECO:0007669"/>
    <property type="project" value="InterPro"/>
</dbReference>
<sequence>MEEDDLSFVEAPEDGPQTAYEKQLSVLDTYLKSLPYECETPEQMQRALEEIVAKICIAAKAKNWLVLSTWDGMLQCWLLMSYPIPKSTRAKLARLYYELSSGSWVYHNLDPEDLQLPWEPLWRSLKKELWPKTPLHDATRNLHNILLYAAGHANRFFPPAAVPEMLDTFLPMLTQSTMLTMIPVITCFLPSTHTDLYLPALFRIWEAFNSSTMDDRLLDFCGALAEDNVAGKAGEGGEFAAEWKDVGIWTEWQWNLISGKALSSLSVPIGMLKNSGGDTSRHGDAGEPQKSKIKVPANRMRALQVRVVGAKQTGLAAGSRALDTLEKLINSIETFFHPTNLGNWTPNITLLIQRLTSDFMVRWKEEEQPKCKTPDSHRLTPQIRRHFVKLLSTPALLGMFSKDPKSAGYAQGSLRILALLEPSLIMPELLERAYGGLEVVNETHRTTAVLSTLACITRPLLTESTWLGGQKNIVPLLELCLPGIDLNDPSKTVCATMFVTEAVKIIAIADISATQVGASFDDGMDIDQEADHIPDGTEFTASFADWVLTLFRRVFSLYENLPEEGGKRNTTGGKSEEAVLKAIKVMLDSICQQLSDPLFDMVLKLVYDYGTTNAKSNAVRAFGQLVASLAKAQPGKVIDKFMPYCTAQIEEELKHGASSVRTTSTHAAVPSDTTLHWNLSILRGCLGYGGNEARLVIAKIIKHKDNIVRLFTVLVDKTKSERGYTSTGRLITRVLDALHSTYPLDARFVNSDQWNDPKFLHNHYQHWGKMYDPKDVLIELAHDDIDLAIDILERVQKPALDVVETLLEHTSKWDSVARNDFCRYMHAARCTWVGLSTFIKLPAVESPNSLLVDAYEMPELILSHLDMKCGFALSSPEDPRYQKVLGLRERYGHVVLRAASLLRQNVSGEDHIDALVTVTRAVDTYLLGYCASRGQYEALQKSYKASRDSNKLWPRQKENIRSIVVHRANLYHLGRVYMHSLYRRRTGMDDKLIIELTELSLSPYARIRRQAQQSLHTASTHFIRSTKLVLPILFTALTKGNDPDPGYAFADHNFGKAYLVSLLECQHEDKPSVQKLVGNIAKDCLGQVQEESVSTDAYVCDTPHLDQAVDYLQSEFSEGFIDATLVNEFITKTRVRQQSRESAYQQTVSAVLEIATRPTTHWRYVQIAVSILDNLIRRDAPIPAGVGKFFAEQTLSPQPTIASQSYRSLAGILYMVKARTFSKSLEELWFAEWRHPRKESLAIDNPANFLASLQKPVSESGYYVDKIDTGFLSWAKTIEVYNATPIESVTWEAQSGPLLHAIHAVVSADDYFDKIAALWSQEPSKTSPTLSIRMENYRYIKHMAAMFGCGDYVSRLLSIAGTLISEPDKFKQRAGAEMLTGLLRGIKHWAPQSSDQVWNWTKSRLDIIHAQIKPDTSSMWQCVFHEQLVHRDPRRSKVMVDWLFKQPLEFRGESAFQMAKSVIIFSNLVDALGIFFNPHAGKYIGLFFDNADTDYAELRQHLCHTLYLIMRNLWQPAYPSTQAFLIACRESADPLQIRQAIYQKNITSIIEKFPQWRAERLPPPRVSQSQYDKVCLTLLQWIWISAHGAPAHLVIPYIVPLMPEILRLSELSDNPELQAYGSGALYILSALTSLSDFVEPTLEKYVTSIESSQSWKTRLHGLPALVVFFYKNLLSLSPEQTSKVMRVLLDCLANENVEVREIASKVLSGVLRTSQRQNIIPLKNRFVTLAKKTILPPRADPEYAANLRTLHSAILGLCALMQSFPYSVEPWLPPLTEVLAPHATDPPPISTTIRNCASEFKKTHQDTWHKDQLLFDEDQLQSLSSMLVGTSYFHFKHSDLRAVRDP</sequence>
<reference evidence="12 13" key="1">
    <citation type="journal article" date="2019" name="Nat. Ecol. Evol.">
        <title>Megaphylogeny resolves global patterns of mushroom evolution.</title>
        <authorList>
            <person name="Varga T."/>
            <person name="Krizsan K."/>
            <person name="Foldi C."/>
            <person name="Dima B."/>
            <person name="Sanchez-Garcia M."/>
            <person name="Sanchez-Ramirez S."/>
            <person name="Szollosi G.J."/>
            <person name="Szarkandi J.G."/>
            <person name="Papp V."/>
            <person name="Albert L."/>
            <person name="Andreopoulos W."/>
            <person name="Angelini C."/>
            <person name="Antonin V."/>
            <person name="Barry K.W."/>
            <person name="Bougher N.L."/>
            <person name="Buchanan P."/>
            <person name="Buyck B."/>
            <person name="Bense V."/>
            <person name="Catcheside P."/>
            <person name="Chovatia M."/>
            <person name="Cooper J."/>
            <person name="Damon W."/>
            <person name="Desjardin D."/>
            <person name="Finy P."/>
            <person name="Geml J."/>
            <person name="Haridas S."/>
            <person name="Hughes K."/>
            <person name="Justo A."/>
            <person name="Karasinski D."/>
            <person name="Kautmanova I."/>
            <person name="Kiss B."/>
            <person name="Kocsube S."/>
            <person name="Kotiranta H."/>
            <person name="LaButti K.M."/>
            <person name="Lechner B.E."/>
            <person name="Liimatainen K."/>
            <person name="Lipzen A."/>
            <person name="Lukacs Z."/>
            <person name="Mihaltcheva S."/>
            <person name="Morgado L.N."/>
            <person name="Niskanen T."/>
            <person name="Noordeloos M.E."/>
            <person name="Ohm R.A."/>
            <person name="Ortiz-Santana B."/>
            <person name="Ovrebo C."/>
            <person name="Racz N."/>
            <person name="Riley R."/>
            <person name="Savchenko A."/>
            <person name="Shiryaev A."/>
            <person name="Soop K."/>
            <person name="Spirin V."/>
            <person name="Szebenyi C."/>
            <person name="Tomsovsky M."/>
            <person name="Tulloss R.E."/>
            <person name="Uehling J."/>
            <person name="Grigoriev I.V."/>
            <person name="Vagvolgyi C."/>
            <person name="Papp T."/>
            <person name="Martin F.M."/>
            <person name="Miettinen O."/>
            <person name="Hibbett D.S."/>
            <person name="Nagy L.G."/>
        </authorList>
    </citation>
    <scope>NUCLEOTIDE SEQUENCE [LARGE SCALE GENOMIC DNA]</scope>
    <source>
        <strain evidence="12 13">FP101781</strain>
    </source>
</reference>
<comment type="caution">
    <text evidence="12">The sequence shown here is derived from an EMBL/GenBank/DDBJ whole genome shotgun (WGS) entry which is preliminary data.</text>
</comment>
<evidence type="ECO:0000256" key="2">
    <source>
        <dbReference type="ARBA" id="ARBA00004496"/>
    </source>
</evidence>
<dbReference type="InterPro" id="IPR021843">
    <property type="entry name" value="PSME4_C"/>
</dbReference>
<feature type="domain" description="Proteasome activator complex subunit 4-like HEAT repeat-like" evidence="11">
    <location>
        <begin position="1262"/>
        <end position="1460"/>
    </location>
</feature>
<evidence type="ECO:0000256" key="1">
    <source>
        <dbReference type="ARBA" id="ARBA00004324"/>
    </source>
</evidence>
<dbReference type="GO" id="GO:0005829">
    <property type="term" value="C:cytosol"/>
    <property type="evidence" value="ECO:0007669"/>
    <property type="project" value="TreeGrafter"/>
</dbReference>
<dbReference type="Gene3D" id="1.25.10.10">
    <property type="entry name" value="Leucine-rich Repeat Variant"/>
    <property type="match status" value="1"/>
</dbReference>
<dbReference type="SUPFAM" id="SSF48371">
    <property type="entry name" value="ARM repeat"/>
    <property type="match status" value="2"/>
</dbReference>
<evidence type="ECO:0000313" key="12">
    <source>
        <dbReference type="EMBL" id="TEB39350.1"/>
    </source>
</evidence>